<dbReference type="InterPro" id="IPR036412">
    <property type="entry name" value="HAD-like_sf"/>
</dbReference>
<dbReference type="InterPro" id="IPR059000">
    <property type="entry name" value="ATPase_P-type_domA"/>
</dbReference>
<dbReference type="SFLD" id="SFLDF00027">
    <property type="entry name" value="p-type_atpase"/>
    <property type="match status" value="1"/>
</dbReference>
<dbReference type="PRINTS" id="PR00119">
    <property type="entry name" value="CATATPASE"/>
</dbReference>
<feature type="domain" description="P-type ATPase A" evidence="8">
    <location>
        <begin position="236"/>
        <end position="328"/>
    </location>
</feature>
<dbReference type="FunFam" id="2.70.150.10:FF:000002">
    <property type="entry name" value="Copper-transporting ATPase 1, putative"/>
    <property type="match status" value="1"/>
</dbReference>
<dbReference type="InterPro" id="IPR023214">
    <property type="entry name" value="HAD_sf"/>
</dbReference>
<evidence type="ECO:0000256" key="7">
    <source>
        <dbReference type="RuleBase" id="RU362081"/>
    </source>
</evidence>
<dbReference type="eggNOG" id="COG2217">
    <property type="taxonomic scope" value="Bacteria"/>
</dbReference>
<dbReference type="HOGENOM" id="CLU_001771_6_3_0"/>
<dbReference type="InterPro" id="IPR023299">
    <property type="entry name" value="ATPase_P-typ_cyto_dom_N"/>
</dbReference>
<keyword evidence="7" id="KW-0547">Nucleotide-binding</keyword>
<dbReference type="PANTHER" id="PTHR48085:SF5">
    <property type="entry name" value="CADMIUM_ZINC-TRANSPORTING ATPASE HMA4-RELATED"/>
    <property type="match status" value="1"/>
</dbReference>
<dbReference type="EMBL" id="ACDE02000019">
    <property type="protein sequence ID" value="EEO40024.1"/>
    <property type="molecule type" value="Genomic_DNA"/>
</dbReference>
<reference evidence="9 10" key="1">
    <citation type="submission" date="2011-10" db="EMBL/GenBank/DDBJ databases">
        <title>The Genome Sequence of Fusobacterium sp. 4_1_13.</title>
        <authorList>
            <consortium name="The Broad Institute Genome Sequencing Platform"/>
            <person name="Earl A."/>
            <person name="Ward D."/>
            <person name="Feldgarden M."/>
            <person name="Gevers D."/>
            <person name="Strauss J."/>
            <person name="Ambrose C."/>
            <person name="Allen-Vercoe E."/>
            <person name="Young S.K."/>
            <person name="Zeng Q."/>
            <person name="Gargeya S."/>
            <person name="Fitzgerald M."/>
            <person name="Haas B."/>
            <person name="Abouelleil A."/>
            <person name="Alvarado L."/>
            <person name="Arachchi H.M."/>
            <person name="Berlin A."/>
            <person name="Brown A."/>
            <person name="Chapman S.B."/>
            <person name="Chen Z."/>
            <person name="Dunbar C."/>
            <person name="Freedman E."/>
            <person name="Gearin G."/>
            <person name="Goldberg J."/>
            <person name="Griggs A."/>
            <person name="Gujja S."/>
            <person name="Heiman D."/>
            <person name="Howarth C."/>
            <person name="Larson L."/>
            <person name="Lui A."/>
            <person name="MacDonald P.J."/>
            <person name="Montmayeur A."/>
            <person name="Murphy C."/>
            <person name="Neiman D."/>
            <person name="Pearson M."/>
            <person name="Priest M."/>
            <person name="Roberts A."/>
            <person name="Saif S."/>
            <person name="Shea T."/>
            <person name="Shenoy N."/>
            <person name="Sisk P."/>
            <person name="Stolte C."/>
            <person name="Sykes S."/>
            <person name="Wortman J."/>
            <person name="Nusbaum C."/>
            <person name="Birren B."/>
        </authorList>
    </citation>
    <scope>NUCLEOTIDE SEQUENCE [LARGE SCALE GENOMIC DNA]</scope>
    <source>
        <strain evidence="9 10">4_1_13</strain>
    </source>
</reference>
<dbReference type="InterPro" id="IPR008250">
    <property type="entry name" value="ATPase_P-typ_transduc_dom_A_sf"/>
</dbReference>
<accession>A0A0M1VTS4</accession>
<evidence type="ECO:0000259" key="8">
    <source>
        <dbReference type="Pfam" id="PF00122"/>
    </source>
</evidence>
<dbReference type="Gene3D" id="3.40.50.1000">
    <property type="entry name" value="HAD superfamily/HAD-like"/>
    <property type="match status" value="1"/>
</dbReference>
<dbReference type="InterPro" id="IPR018303">
    <property type="entry name" value="ATPase_P-typ_P_site"/>
</dbReference>
<dbReference type="InterPro" id="IPR044492">
    <property type="entry name" value="P_typ_ATPase_HD_dom"/>
</dbReference>
<dbReference type="NCBIfam" id="TIGR01494">
    <property type="entry name" value="ATPase_P-type"/>
    <property type="match status" value="1"/>
</dbReference>
<dbReference type="AlphaFoldDB" id="A0A0M1VTS4"/>
<dbReference type="GO" id="GO:0005886">
    <property type="term" value="C:plasma membrane"/>
    <property type="evidence" value="ECO:0007669"/>
    <property type="project" value="UniProtKB-SubCell"/>
</dbReference>
<dbReference type="SUPFAM" id="SSF56784">
    <property type="entry name" value="HAD-like"/>
    <property type="match status" value="1"/>
</dbReference>
<dbReference type="PROSITE" id="PS00154">
    <property type="entry name" value="ATPASE_E1_E2"/>
    <property type="match status" value="1"/>
</dbReference>
<dbReference type="SFLD" id="SFLDG00002">
    <property type="entry name" value="C1.7:_P-type_atpase_like"/>
    <property type="match status" value="1"/>
</dbReference>
<dbReference type="GO" id="GO:0016887">
    <property type="term" value="F:ATP hydrolysis activity"/>
    <property type="evidence" value="ECO:0007669"/>
    <property type="project" value="InterPro"/>
</dbReference>
<dbReference type="Gene3D" id="3.40.1110.10">
    <property type="entry name" value="Calcium-transporting ATPase, cytoplasmic domain N"/>
    <property type="match status" value="1"/>
</dbReference>
<dbReference type="GO" id="GO:0005524">
    <property type="term" value="F:ATP binding"/>
    <property type="evidence" value="ECO:0007669"/>
    <property type="project" value="UniProtKB-UniRule"/>
</dbReference>
<evidence type="ECO:0000256" key="1">
    <source>
        <dbReference type="ARBA" id="ARBA00004370"/>
    </source>
</evidence>
<dbReference type="Gene3D" id="2.70.150.10">
    <property type="entry name" value="Calcium-transporting ATPase, cytoplasmic transduction domain A"/>
    <property type="match status" value="1"/>
</dbReference>
<evidence type="ECO:0000313" key="10">
    <source>
        <dbReference type="Proteomes" id="UP000004925"/>
    </source>
</evidence>
<dbReference type="Pfam" id="PF00702">
    <property type="entry name" value="Hydrolase"/>
    <property type="match status" value="1"/>
</dbReference>
<keyword evidence="3 7" id="KW-0812">Transmembrane</keyword>
<comment type="subcellular location">
    <subcellularLocation>
        <location evidence="7">Cell membrane</location>
    </subcellularLocation>
    <subcellularLocation>
        <location evidence="1">Membrane</location>
    </subcellularLocation>
</comment>
<dbReference type="Pfam" id="PF19991">
    <property type="entry name" value="HMA_2"/>
    <property type="match status" value="1"/>
</dbReference>
<organism evidence="9 10">
    <name type="scientific">Fusobacterium vincentii 4_1_13</name>
    <dbReference type="NCBI Taxonomy" id="469606"/>
    <lineage>
        <taxon>Bacteria</taxon>
        <taxon>Fusobacteriati</taxon>
        <taxon>Fusobacteriota</taxon>
        <taxon>Fusobacteriia</taxon>
        <taxon>Fusobacteriales</taxon>
        <taxon>Fusobacteriaceae</taxon>
        <taxon>Fusobacterium</taxon>
    </lineage>
</organism>
<comment type="caution">
    <text evidence="7">Lacks conserved residue(s) required for the propagation of feature annotation.</text>
</comment>
<dbReference type="Pfam" id="PF00122">
    <property type="entry name" value="E1-E2_ATPase"/>
    <property type="match status" value="1"/>
</dbReference>
<dbReference type="GO" id="GO:0019829">
    <property type="term" value="F:ATPase-coupled monoatomic cation transmembrane transporter activity"/>
    <property type="evidence" value="ECO:0007669"/>
    <property type="project" value="InterPro"/>
</dbReference>
<sequence length="735" mass="80514">MKNDNLLTCEIVHRLRGRIRIKSKAFKYVGNSLKLEIEKHLLQVRYIKSVEISLITGTILIYFEDVSLSDQNLINLIQNTLNSHIFEICKNEKIEKSSKYVIERKLQEESPKEIVKKIIATAGLLGYNLFFKSKSTVALTGIRKFLNYNTLSTLALAMPVLKNGINSLIKNKRPNADTLSSSAIISSILLGKESAALTIMFLEEVSELLTVYTMEKTRGAIKDMLSVGENYVWKEISEDNVKRVPIEEIKKDDIIVVQTGEKISVDGKIIRGEALIDQSSITGEYMPIKKSVEDDVYAGTIVKNGNISIIAEKVGDDRTVSRIIKLVEDANSNKADIQNYADTFSAQLIPLNFILAGIVYASTRSLTKAMSMLVIDYSCGIRLSTAVAFSAAINTAAKNGILVKGSNFIEELSKAETVIFDKTGTITEGKPKVQSIEIFDNSISENEIIGFAGAAEEQSSHPLATSIMSEIKDRGIEIPKHNKIKTVVSRGVETKIGKGKEAVTIRVGSKKYMLENNIDLTLATNAERGIYSRGEIGLYVAQDEKIIGLIGVSDPPRENIKKAINRLRNYGVDDIVLLTGDLRQQAETIASRMSMDSYESELLPEDKAKNILKFQSKGSNVIMIGDGVNDAPALSYANVGVALGGTRTDVAMEAADITITQDNPLLVPGVIGLSKSTVKTIKENFAMVIGLNTFALVLGATGILAPIYASVLHNSTTILVVMNSLKLLKYDIKTN</sequence>
<dbReference type="InterPro" id="IPR027256">
    <property type="entry name" value="P-typ_ATPase_IB"/>
</dbReference>
<dbReference type="CDD" id="cd07550">
    <property type="entry name" value="P-type_ATPase_HM"/>
    <property type="match status" value="1"/>
</dbReference>
<comment type="similarity">
    <text evidence="2 7">Belongs to the cation transport ATPase (P-type) (TC 3.A.3) family. Type IB subfamily.</text>
</comment>
<comment type="caution">
    <text evidence="9">The sequence shown here is derived from an EMBL/GenBank/DDBJ whole genome shotgun (WGS) entry which is preliminary data.</text>
</comment>
<dbReference type="GO" id="GO:0046872">
    <property type="term" value="F:metal ion binding"/>
    <property type="evidence" value="ECO:0007669"/>
    <property type="project" value="UniProtKB-KW"/>
</dbReference>
<evidence type="ECO:0000256" key="6">
    <source>
        <dbReference type="ARBA" id="ARBA00023136"/>
    </source>
</evidence>
<feature type="transmembrane region" description="Helical" evidence="7">
    <location>
        <begin position="685"/>
        <end position="709"/>
    </location>
</feature>
<evidence type="ECO:0000256" key="4">
    <source>
        <dbReference type="ARBA" id="ARBA00022967"/>
    </source>
</evidence>
<evidence type="ECO:0000256" key="2">
    <source>
        <dbReference type="ARBA" id="ARBA00006024"/>
    </source>
</evidence>
<evidence type="ECO:0000313" key="9">
    <source>
        <dbReference type="EMBL" id="EEO40024.1"/>
    </source>
</evidence>
<name>A0A0M1VTS4_FUSVC</name>
<evidence type="ECO:0000256" key="3">
    <source>
        <dbReference type="ARBA" id="ARBA00022692"/>
    </source>
</evidence>
<dbReference type="RefSeq" id="WP_008802836.1">
    <property type="nucleotide sequence ID" value="NZ_KQ235737.1"/>
</dbReference>
<evidence type="ECO:0000256" key="5">
    <source>
        <dbReference type="ARBA" id="ARBA00022989"/>
    </source>
</evidence>
<dbReference type="NCBIfam" id="TIGR01525">
    <property type="entry name" value="ATPase-IB_hvy"/>
    <property type="match status" value="1"/>
</dbReference>
<keyword evidence="6 7" id="KW-0472">Membrane</keyword>
<dbReference type="SUPFAM" id="SSF81653">
    <property type="entry name" value="Calcium ATPase, transduction domain A"/>
    <property type="match status" value="1"/>
</dbReference>
<keyword evidence="7" id="KW-0479">Metal-binding</keyword>
<proteinExistence type="inferred from homology"/>
<keyword evidence="4" id="KW-1278">Translocase</keyword>
<keyword evidence="7" id="KW-1003">Cell membrane</keyword>
<dbReference type="PANTHER" id="PTHR48085">
    <property type="entry name" value="CADMIUM/ZINC-TRANSPORTING ATPASE HMA2-RELATED"/>
    <property type="match status" value="1"/>
</dbReference>
<protein>
    <submittedName>
        <fullName evidence="9">Heavy metal translocating P-type ATPase</fullName>
    </submittedName>
</protein>
<keyword evidence="5 7" id="KW-1133">Transmembrane helix</keyword>
<dbReference type="InterPro" id="IPR051014">
    <property type="entry name" value="Cation_Transport_ATPase_IB"/>
</dbReference>
<dbReference type="InterPro" id="IPR001757">
    <property type="entry name" value="P_typ_ATPase"/>
</dbReference>
<dbReference type="Proteomes" id="UP000004925">
    <property type="component" value="Unassembled WGS sequence"/>
</dbReference>
<gene>
    <name evidence="9" type="ORF">FSCG_00737</name>
</gene>
<dbReference type="SFLD" id="SFLDS00003">
    <property type="entry name" value="Haloacid_Dehalogenase"/>
    <property type="match status" value="1"/>
</dbReference>
<keyword evidence="7" id="KW-0067">ATP-binding</keyword>